<dbReference type="Gene3D" id="3.40.50.2000">
    <property type="entry name" value="Glycogen Phosphorylase B"/>
    <property type="match status" value="1"/>
</dbReference>
<gene>
    <name evidence="1" type="ORF">E4S40_00745</name>
</gene>
<name>A0A4Y9R1K7_9BACT</name>
<evidence type="ECO:0000313" key="2">
    <source>
        <dbReference type="Proteomes" id="UP000297647"/>
    </source>
</evidence>
<dbReference type="RefSeq" id="WP_135069399.1">
    <property type="nucleotide sequence ID" value="NZ_SPSB01000001.1"/>
</dbReference>
<dbReference type="AlphaFoldDB" id="A0A4Y9R1K7"/>
<dbReference type="EMBL" id="SPSB01000001">
    <property type="protein sequence ID" value="TFV97216.1"/>
    <property type="molecule type" value="Genomic_DNA"/>
</dbReference>
<keyword evidence="2" id="KW-1185">Reference proteome</keyword>
<accession>A0A4Y9R1K7</accession>
<dbReference type="SUPFAM" id="SSF53756">
    <property type="entry name" value="UDP-Glycosyltransferase/glycogen phosphorylase"/>
    <property type="match status" value="1"/>
</dbReference>
<organism evidence="1 2">
    <name type="scientific">Algoriphagus kandeliae</name>
    <dbReference type="NCBI Taxonomy" id="2562278"/>
    <lineage>
        <taxon>Bacteria</taxon>
        <taxon>Pseudomonadati</taxon>
        <taxon>Bacteroidota</taxon>
        <taxon>Cytophagia</taxon>
        <taxon>Cytophagales</taxon>
        <taxon>Cyclobacteriaceae</taxon>
        <taxon>Algoriphagus</taxon>
    </lineage>
</organism>
<dbReference type="OrthoDB" id="913551at2"/>
<sequence length="461" mass="53261">MKVCFVVPDGVGVRNYLFSPLISDLVEMGASISVWHRLDNKIINDIQSLHGIKIESFTLSYSSESFLGRLFKEASVYARLKRNAELDNNPSTLLDWVNRSGSWRRRFLFTFSKYVGEFLKSYENIIWAENFHSVSLKKTNAFKAAVQVLKRNKPDLIFCTHQRSPEAALAVEAAKYLGIPTITVIYSWDNLPKAKLAVKADYFLVWSEYMKAEMGKYYPEIKSERVIISGTPQFDFYKQKEFLKTREEFAIENDLNPRKTWICFSGDDFATSPFDELYLRDIAQEISDMEDIELIFRPVPVSDASRYKLVLKEFPQIKVIKPMWSTSEMWSYSLPMYEDISMLSNLVYHCSTVLNVGSTMALDFACFDHPALYLNYLPKGGKKQVWDPSKIYGRQHFRSMGNLEAVGWINDFTQLKEKINEAINSPKIVGRDRLKWLDVIREDNPKITSSNKISSIISNII</sequence>
<dbReference type="Proteomes" id="UP000297647">
    <property type="component" value="Unassembled WGS sequence"/>
</dbReference>
<evidence type="ECO:0008006" key="3">
    <source>
        <dbReference type="Google" id="ProtNLM"/>
    </source>
</evidence>
<protein>
    <recommendedName>
        <fullName evidence="3">UDP-glycosyltransferase</fullName>
    </recommendedName>
</protein>
<evidence type="ECO:0000313" key="1">
    <source>
        <dbReference type="EMBL" id="TFV97216.1"/>
    </source>
</evidence>
<reference evidence="1 2" key="1">
    <citation type="submission" date="2019-03" db="EMBL/GenBank/DDBJ databases">
        <title>Algoriphagus sp. nov, a new strain isolated from root system soil of mangrove plant Kandelia.</title>
        <authorList>
            <person name="Yin Q."/>
            <person name="Wang K."/>
            <person name="Song Z."/>
        </authorList>
    </citation>
    <scope>NUCLEOTIDE SEQUENCE [LARGE SCALE GENOMIC DNA]</scope>
    <source>
        <strain evidence="1 2">XY-J91</strain>
    </source>
</reference>
<comment type="caution">
    <text evidence="1">The sequence shown here is derived from an EMBL/GenBank/DDBJ whole genome shotgun (WGS) entry which is preliminary data.</text>
</comment>
<proteinExistence type="predicted"/>